<dbReference type="Proteomes" id="UP000886883">
    <property type="component" value="Unassembled WGS sequence"/>
</dbReference>
<protein>
    <recommendedName>
        <fullName evidence="3">Uroporphyrinogen decarboxylase (URO-D) domain-containing protein</fullName>
    </recommendedName>
</protein>
<evidence type="ECO:0000313" key="1">
    <source>
        <dbReference type="EMBL" id="HJB92287.1"/>
    </source>
</evidence>
<name>A0A9D2SF24_9FIRM</name>
<reference evidence="1" key="1">
    <citation type="journal article" date="2021" name="PeerJ">
        <title>Extensive microbial diversity within the chicken gut microbiome revealed by metagenomics and culture.</title>
        <authorList>
            <person name="Gilroy R."/>
            <person name="Ravi A."/>
            <person name="Getino M."/>
            <person name="Pursley I."/>
            <person name="Horton D.L."/>
            <person name="Alikhan N.F."/>
            <person name="Baker D."/>
            <person name="Gharbi K."/>
            <person name="Hall N."/>
            <person name="Watson M."/>
            <person name="Adriaenssens E.M."/>
            <person name="Foster-Nyarko E."/>
            <person name="Jarju S."/>
            <person name="Secka A."/>
            <person name="Antonio M."/>
            <person name="Oren A."/>
            <person name="Chaudhuri R.R."/>
            <person name="La Ragione R."/>
            <person name="Hildebrand F."/>
            <person name="Pallen M.J."/>
        </authorList>
    </citation>
    <scope>NUCLEOTIDE SEQUENCE</scope>
    <source>
        <strain evidence="1">USAMLcec3-2134</strain>
    </source>
</reference>
<gene>
    <name evidence="1" type="ORF">H9763_12600</name>
</gene>
<evidence type="ECO:0008006" key="3">
    <source>
        <dbReference type="Google" id="ProtNLM"/>
    </source>
</evidence>
<dbReference type="InterPro" id="IPR038071">
    <property type="entry name" value="UROD/MetE-like_sf"/>
</dbReference>
<evidence type="ECO:0000313" key="2">
    <source>
        <dbReference type="Proteomes" id="UP000886883"/>
    </source>
</evidence>
<reference evidence="1" key="2">
    <citation type="submission" date="2021-04" db="EMBL/GenBank/DDBJ databases">
        <authorList>
            <person name="Gilroy R."/>
        </authorList>
    </citation>
    <scope>NUCLEOTIDE SEQUENCE</scope>
    <source>
        <strain evidence="1">USAMLcec3-2134</strain>
    </source>
</reference>
<organism evidence="1 2">
    <name type="scientific">Candidatus Eisenbergiella merdigallinarum</name>
    <dbReference type="NCBI Taxonomy" id="2838552"/>
    <lineage>
        <taxon>Bacteria</taxon>
        <taxon>Bacillati</taxon>
        <taxon>Bacillota</taxon>
        <taxon>Clostridia</taxon>
        <taxon>Lachnospirales</taxon>
        <taxon>Lachnospiraceae</taxon>
        <taxon>Eisenbergiella</taxon>
    </lineage>
</organism>
<comment type="caution">
    <text evidence="1">The sequence shown here is derived from an EMBL/GenBank/DDBJ whole genome shotgun (WGS) entry which is preliminary data.</text>
</comment>
<proteinExistence type="predicted"/>
<dbReference type="Gene3D" id="3.20.20.210">
    <property type="match status" value="1"/>
</dbReference>
<sequence length="411" mass="46908">MKNDRDILRELVSQYAAFAYSPENAEKLRLHRAVNDLAMIRPIVLIDELPWHEMELDGELPLQCSDPDFRALEEELRQTLYLLKYLPCDRAIPAYIPVYKAIRDTGIGVAVSEETLGNREEIHSHRYRNMLEDHDLSMLHAPEISCDEEDSLRRWDKIGRAVGDIMPVRLTGTPTGYDLGLKTWDTIATLMGVDDLLYGLIDEPKFMHALVQRLTELFTSTVEQYAKLNLIETDALYCHCASASVSGFEKEPADYERVNLKKVWGRGIAQIFSTVSPEMHDEFDIQYMKRALEPFGYVYYGCCEPLDKKIEILRQIPNLRKISITPWADVRNAARQIRSDYVISSKPNPSQLSLGALDEKAVRAELSEILDACHENGCSVELVLKDISTVGGNPCCLFQWEKIAMELVENY</sequence>
<dbReference type="AlphaFoldDB" id="A0A9D2SF24"/>
<accession>A0A9D2SF24</accession>
<dbReference type="EMBL" id="DWXE01000046">
    <property type="protein sequence ID" value="HJB92287.1"/>
    <property type="molecule type" value="Genomic_DNA"/>
</dbReference>